<dbReference type="AlphaFoldDB" id="A0A0C4E8H0"/>
<proteinExistence type="predicted"/>
<evidence type="ECO:0000256" key="1">
    <source>
        <dbReference type="SAM" id="MobiDB-lite"/>
    </source>
</evidence>
<evidence type="ECO:0000313" key="4">
    <source>
        <dbReference type="Proteomes" id="UP000011715"/>
    </source>
</evidence>
<sequence>MADRKKKRPEVGKIEDTLGGYWSTPGAGRQTTNSKDSAAPPIVRPTPPLPKKRGRESPSPARGASRGGGGGGGRPRTSSGAAAAGKDEGRAA</sequence>
<dbReference type="EMBL" id="ADBL01002164">
    <property type="status" value="NOT_ANNOTATED_CDS"/>
    <property type="molecule type" value="Genomic_DNA"/>
</dbReference>
<reference evidence="4" key="1">
    <citation type="submission" date="2010-05" db="EMBL/GenBank/DDBJ databases">
        <title>The genome sequence of Magnaporthe poae strain ATCC 64411.</title>
        <authorList>
            <person name="Ma L.-J."/>
            <person name="Dead R."/>
            <person name="Young S."/>
            <person name="Zeng Q."/>
            <person name="Koehrsen M."/>
            <person name="Alvarado L."/>
            <person name="Berlin A."/>
            <person name="Chapman S.B."/>
            <person name="Chen Z."/>
            <person name="Freedman E."/>
            <person name="Gellesch M."/>
            <person name="Goldberg J."/>
            <person name="Griggs A."/>
            <person name="Gujja S."/>
            <person name="Heilman E.R."/>
            <person name="Heiman D."/>
            <person name="Hepburn T."/>
            <person name="Howarth C."/>
            <person name="Jen D."/>
            <person name="Larson L."/>
            <person name="Mehta T."/>
            <person name="Neiman D."/>
            <person name="Pearson M."/>
            <person name="Roberts A."/>
            <person name="Saif S."/>
            <person name="Shea T."/>
            <person name="Shenoy N."/>
            <person name="Sisk P."/>
            <person name="Stolte C."/>
            <person name="Sykes S."/>
            <person name="Walk T."/>
            <person name="White J."/>
            <person name="Yandava C."/>
            <person name="Haas B."/>
            <person name="Nusbaum C."/>
            <person name="Birren B."/>
        </authorList>
    </citation>
    <scope>NUCLEOTIDE SEQUENCE [LARGE SCALE GENOMIC DNA]</scope>
    <source>
        <strain evidence="4">ATCC 64411 / 73-15</strain>
    </source>
</reference>
<organism evidence="3 4">
    <name type="scientific">Magnaporthiopsis poae (strain ATCC 64411 / 73-15)</name>
    <name type="common">Kentucky bluegrass fungus</name>
    <name type="synonym">Magnaporthe poae</name>
    <dbReference type="NCBI Taxonomy" id="644358"/>
    <lineage>
        <taxon>Eukaryota</taxon>
        <taxon>Fungi</taxon>
        <taxon>Dikarya</taxon>
        <taxon>Ascomycota</taxon>
        <taxon>Pezizomycotina</taxon>
        <taxon>Sordariomycetes</taxon>
        <taxon>Sordariomycetidae</taxon>
        <taxon>Magnaporthales</taxon>
        <taxon>Magnaporthaceae</taxon>
        <taxon>Magnaporthiopsis</taxon>
    </lineage>
</organism>
<reference evidence="2" key="3">
    <citation type="submission" date="2011-03" db="EMBL/GenBank/DDBJ databases">
        <title>Annotation of Magnaporthe poae ATCC 64411.</title>
        <authorList>
            <person name="Ma L.-J."/>
            <person name="Dead R."/>
            <person name="Young S.K."/>
            <person name="Zeng Q."/>
            <person name="Gargeya S."/>
            <person name="Fitzgerald M."/>
            <person name="Haas B."/>
            <person name="Abouelleil A."/>
            <person name="Alvarado L."/>
            <person name="Arachchi H.M."/>
            <person name="Berlin A."/>
            <person name="Brown A."/>
            <person name="Chapman S.B."/>
            <person name="Chen Z."/>
            <person name="Dunbar C."/>
            <person name="Freedman E."/>
            <person name="Gearin G."/>
            <person name="Gellesch M."/>
            <person name="Goldberg J."/>
            <person name="Griggs A."/>
            <person name="Gujja S."/>
            <person name="Heiman D."/>
            <person name="Howarth C."/>
            <person name="Larson L."/>
            <person name="Lui A."/>
            <person name="MacDonald P.J.P."/>
            <person name="Mehta T."/>
            <person name="Montmayeur A."/>
            <person name="Murphy C."/>
            <person name="Neiman D."/>
            <person name="Pearson M."/>
            <person name="Priest M."/>
            <person name="Roberts A."/>
            <person name="Saif S."/>
            <person name="Shea T."/>
            <person name="Shenoy N."/>
            <person name="Sisk P."/>
            <person name="Stolte C."/>
            <person name="Sykes S."/>
            <person name="Yandava C."/>
            <person name="Wortman J."/>
            <person name="Nusbaum C."/>
            <person name="Birren B."/>
        </authorList>
    </citation>
    <scope>NUCLEOTIDE SEQUENCE</scope>
    <source>
        <strain evidence="2">ATCC 64411</strain>
    </source>
</reference>
<dbReference type="EnsemblFungi" id="MAPG_08877T0">
    <property type="protein sequence ID" value="MAPG_08877T0"/>
    <property type="gene ID" value="MAPG_08877"/>
</dbReference>
<reference evidence="3" key="4">
    <citation type="journal article" date="2015" name="G3 (Bethesda)">
        <title>Genome sequences of three phytopathogenic species of the Magnaporthaceae family of fungi.</title>
        <authorList>
            <person name="Okagaki L.H."/>
            <person name="Nunes C.C."/>
            <person name="Sailsbery J."/>
            <person name="Clay B."/>
            <person name="Brown D."/>
            <person name="John T."/>
            <person name="Oh Y."/>
            <person name="Young N."/>
            <person name="Fitzgerald M."/>
            <person name="Haas B.J."/>
            <person name="Zeng Q."/>
            <person name="Young S."/>
            <person name="Adiconis X."/>
            <person name="Fan L."/>
            <person name="Levin J.Z."/>
            <person name="Mitchell T.K."/>
            <person name="Okubara P.A."/>
            <person name="Farman M.L."/>
            <person name="Kohn L.M."/>
            <person name="Birren B."/>
            <person name="Ma L.-J."/>
            <person name="Dean R.A."/>
        </authorList>
    </citation>
    <scope>NUCLEOTIDE SEQUENCE</scope>
    <source>
        <strain evidence="3">ATCC 64411 / 73-15</strain>
    </source>
</reference>
<dbReference type="EMBL" id="GL876973">
    <property type="protein sequence ID" value="KLU89908.1"/>
    <property type="molecule type" value="Genomic_DNA"/>
</dbReference>
<reference evidence="2" key="2">
    <citation type="submission" date="2010-05" db="EMBL/GenBank/DDBJ databases">
        <title>The Genome Sequence of Magnaporthe poae strain ATCC 64411.</title>
        <authorList>
            <consortium name="The Broad Institute Genome Sequencing Platform"/>
            <consortium name="Broad Institute Genome Sequencing Center for Infectious Disease"/>
            <person name="Ma L.-J."/>
            <person name="Dead R."/>
            <person name="Young S."/>
            <person name="Zeng Q."/>
            <person name="Koehrsen M."/>
            <person name="Alvarado L."/>
            <person name="Berlin A."/>
            <person name="Chapman S.B."/>
            <person name="Chen Z."/>
            <person name="Freedman E."/>
            <person name="Gellesch M."/>
            <person name="Goldberg J."/>
            <person name="Griggs A."/>
            <person name="Gujja S."/>
            <person name="Heilman E.R."/>
            <person name="Heiman D."/>
            <person name="Hepburn T."/>
            <person name="Howarth C."/>
            <person name="Jen D."/>
            <person name="Larson L."/>
            <person name="Mehta T."/>
            <person name="Neiman D."/>
            <person name="Pearson M."/>
            <person name="Roberts A."/>
            <person name="Saif S."/>
            <person name="Shea T."/>
            <person name="Shenoy N."/>
            <person name="Sisk P."/>
            <person name="Stolte C."/>
            <person name="Sykes S."/>
            <person name="Walk T."/>
            <person name="White J."/>
            <person name="Yandava C."/>
            <person name="Haas B."/>
            <person name="Nusbaum C."/>
            <person name="Birren B."/>
        </authorList>
    </citation>
    <scope>NUCLEOTIDE SEQUENCE</scope>
    <source>
        <strain evidence="2">ATCC 64411</strain>
    </source>
</reference>
<name>A0A0C4E8H0_MAGP6</name>
<gene>
    <name evidence="2" type="ORF">MAPG_08877</name>
</gene>
<dbReference type="Proteomes" id="UP000011715">
    <property type="component" value="Unassembled WGS sequence"/>
</dbReference>
<feature type="region of interest" description="Disordered" evidence="1">
    <location>
        <begin position="1"/>
        <end position="92"/>
    </location>
</feature>
<evidence type="ECO:0000313" key="2">
    <source>
        <dbReference type="EMBL" id="KLU89908.1"/>
    </source>
</evidence>
<dbReference type="VEuPathDB" id="FungiDB:MAPG_08877"/>
<feature type="compositionally biased region" description="Gly residues" evidence="1">
    <location>
        <begin position="65"/>
        <end position="74"/>
    </location>
</feature>
<feature type="compositionally biased region" description="Low complexity" evidence="1">
    <location>
        <begin position="75"/>
        <end position="84"/>
    </location>
</feature>
<evidence type="ECO:0000313" key="3">
    <source>
        <dbReference type="EnsemblFungi" id="MAPG_08877T0"/>
    </source>
</evidence>
<protein>
    <submittedName>
        <fullName evidence="2 3">Uncharacterized protein</fullName>
    </submittedName>
</protein>
<keyword evidence="4" id="KW-1185">Reference proteome</keyword>
<feature type="compositionally biased region" description="Basic and acidic residues" evidence="1">
    <location>
        <begin position="1"/>
        <end position="16"/>
    </location>
</feature>
<accession>A0A0C4E8H0</accession>
<reference evidence="3" key="5">
    <citation type="submission" date="2015-06" db="UniProtKB">
        <authorList>
            <consortium name="EnsemblFungi"/>
        </authorList>
    </citation>
    <scope>IDENTIFICATION</scope>
    <source>
        <strain evidence="3">ATCC 64411</strain>
    </source>
</reference>